<proteinExistence type="predicted"/>
<dbReference type="InterPro" id="IPR015943">
    <property type="entry name" value="WD40/YVTN_repeat-like_dom_sf"/>
</dbReference>
<reference evidence="3 4" key="2">
    <citation type="journal article" date="2024" name="Microb. Biotechnol.">
        <title>The involvement of multiple ABC transporters in daunorubicin efflux in Streptomyces coeruleorubidus.</title>
        <authorList>
            <person name="Dong J."/>
            <person name="Ning J."/>
            <person name="Tian Y."/>
            <person name="Li H."/>
            <person name="Chen H."/>
            <person name="Guan W."/>
        </authorList>
    </citation>
    <scope>NUCLEOTIDE SEQUENCE [LARGE SCALE GENOMIC DNA]</scope>
    <source>
        <strain evidence="3 4">CICC 11043</strain>
    </source>
</reference>
<evidence type="ECO:0000256" key="2">
    <source>
        <dbReference type="SAM" id="SignalP"/>
    </source>
</evidence>
<gene>
    <name evidence="3" type="ORF">R5U08_35310</name>
</gene>
<evidence type="ECO:0000256" key="1">
    <source>
        <dbReference type="SAM" id="MobiDB-lite"/>
    </source>
</evidence>
<dbReference type="Gene3D" id="2.130.10.10">
    <property type="entry name" value="YVTN repeat-like/Quinoprotein amine dehydrogenase"/>
    <property type="match status" value="1"/>
</dbReference>
<feature type="region of interest" description="Disordered" evidence="1">
    <location>
        <begin position="29"/>
        <end position="52"/>
    </location>
</feature>
<name>A0ABZ0KMI6_STRC4</name>
<accession>A0ABZ0KMI6</accession>
<evidence type="ECO:0000313" key="4">
    <source>
        <dbReference type="Proteomes" id="UP001305002"/>
    </source>
</evidence>
<sequence length="414" mass="42596">MRQMRWIRGAVPVSGAALVGLVLAGCAPAGDARPDKGGRTTASPVRSASASPVDGPWRAWVSSLSAEKGPGACGATPHQVVCTTASGGFVGRSRADGTVNWAVPGSGGGKSGPLVLDSADERAFTSSERVLRAANLRRGVRAWSRQLPAGRVAVGLVAADRTVYALDAPSDGGDDTDLALGAYRASDGSPVWREELHADPDGGLAAFGSRIYTTDGTKVTARDARTGAPTATTPPGTECPRLLSGGRYLVCTGSPASASDTFPPLRRLAPATLRPLATAEDTGMKPESGLVSPKGVLVLYEDSAEDPGAGAWNAYDLERPRRLWSYPTSSQGAGLAHGRFVTFTDAYGPPKSRLISMDLRVGPEGTGAAAPRLSPPPQQAWDGERPALIVPGGDAGHVVVAARIHPALHSVPLP</sequence>
<dbReference type="SUPFAM" id="SSF50998">
    <property type="entry name" value="Quinoprotein alcohol dehydrogenase-like"/>
    <property type="match status" value="1"/>
</dbReference>
<keyword evidence="4" id="KW-1185">Reference proteome</keyword>
<dbReference type="EMBL" id="CP137524">
    <property type="protein sequence ID" value="WOT39101.1"/>
    <property type="molecule type" value="Genomic_DNA"/>
</dbReference>
<dbReference type="RefSeq" id="WP_317927483.1">
    <property type="nucleotide sequence ID" value="NZ_CP137524.1"/>
</dbReference>
<organism evidence="3 4">
    <name type="scientific">Streptomyces coeruleorubidus</name>
    <dbReference type="NCBI Taxonomy" id="116188"/>
    <lineage>
        <taxon>Bacteria</taxon>
        <taxon>Bacillati</taxon>
        <taxon>Actinomycetota</taxon>
        <taxon>Actinomycetes</taxon>
        <taxon>Kitasatosporales</taxon>
        <taxon>Streptomycetaceae</taxon>
        <taxon>Streptomyces</taxon>
    </lineage>
</organism>
<protein>
    <submittedName>
        <fullName evidence="3">PQQ-binding-like beta-propeller repeat protein</fullName>
    </submittedName>
</protein>
<keyword evidence="2" id="KW-0732">Signal</keyword>
<evidence type="ECO:0000313" key="3">
    <source>
        <dbReference type="EMBL" id="WOT39101.1"/>
    </source>
</evidence>
<feature type="compositionally biased region" description="Low complexity" evidence="1">
    <location>
        <begin position="39"/>
        <end position="52"/>
    </location>
</feature>
<feature type="chain" id="PRO_5045308729" evidence="2">
    <location>
        <begin position="25"/>
        <end position="414"/>
    </location>
</feature>
<reference evidence="3 4" key="1">
    <citation type="journal article" date="2021" name="J. Microbiol. Biotechnol.">
        <title>An Efficient Markerless Deletion System Suitable for the Industrial Strains of Streptomyces.</title>
        <authorList>
            <person name="Dong J."/>
            <person name="Wei J."/>
            <person name="Li H."/>
            <person name="Zhao S."/>
            <person name="Guan W."/>
        </authorList>
    </citation>
    <scope>NUCLEOTIDE SEQUENCE [LARGE SCALE GENOMIC DNA]</scope>
    <source>
        <strain evidence="3 4">CICC 11043</strain>
    </source>
</reference>
<dbReference type="PROSITE" id="PS51257">
    <property type="entry name" value="PROKAR_LIPOPROTEIN"/>
    <property type="match status" value="1"/>
</dbReference>
<dbReference type="Proteomes" id="UP001305002">
    <property type="component" value="Chromosome"/>
</dbReference>
<feature type="signal peptide" evidence="2">
    <location>
        <begin position="1"/>
        <end position="24"/>
    </location>
</feature>
<dbReference type="InterPro" id="IPR011047">
    <property type="entry name" value="Quinoprotein_ADH-like_sf"/>
</dbReference>